<dbReference type="Proteomes" id="UP000198847">
    <property type="component" value="Unassembled WGS sequence"/>
</dbReference>
<evidence type="ECO:0000256" key="7">
    <source>
        <dbReference type="ARBA" id="ARBA00023136"/>
    </source>
</evidence>
<dbReference type="RefSeq" id="WP_245732260.1">
    <property type="nucleotide sequence ID" value="NZ_FODY01000006.1"/>
</dbReference>
<keyword evidence="3 8" id="KW-0813">Transport</keyword>
<dbReference type="CDD" id="cd06261">
    <property type="entry name" value="TM_PBP2"/>
    <property type="match status" value="1"/>
</dbReference>
<feature type="transmembrane region" description="Helical" evidence="8">
    <location>
        <begin position="233"/>
        <end position="251"/>
    </location>
</feature>
<keyword evidence="5 8" id="KW-0812">Transmembrane</keyword>
<name>A0A1H8TF85_9FIRM</name>
<evidence type="ECO:0000313" key="11">
    <source>
        <dbReference type="Proteomes" id="UP000198847"/>
    </source>
</evidence>
<keyword evidence="6 8" id="KW-1133">Transmembrane helix</keyword>
<evidence type="ECO:0000256" key="8">
    <source>
        <dbReference type="RuleBase" id="RU363032"/>
    </source>
</evidence>
<dbReference type="Gene3D" id="1.10.3720.10">
    <property type="entry name" value="MetI-like"/>
    <property type="match status" value="1"/>
</dbReference>
<comment type="similarity">
    <text evidence="2">Belongs to the binding-protein-dependent transport system permease family. CysTW subfamily.</text>
</comment>
<dbReference type="EMBL" id="FODY01000006">
    <property type="protein sequence ID" value="SEO89582.1"/>
    <property type="molecule type" value="Genomic_DNA"/>
</dbReference>
<organism evidence="10 11">
    <name type="scientific">Propionispora vibrioides</name>
    <dbReference type="NCBI Taxonomy" id="112903"/>
    <lineage>
        <taxon>Bacteria</taxon>
        <taxon>Bacillati</taxon>
        <taxon>Bacillota</taxon>
        <taxon>Negativicutes</taxon>
        <taxon>Selenomonadales</taxon>
        <taxon>Sporomusaceae</taxon>
        <taxon>Propionispora</taxon>
    </lineage>
</organism>
<reference evidence="10 11" key="1">
    <citation type="submission" date="2016-10" db="EMBL/GenBank/DDBJ databases">
        <authorList>
            <person name="de Groot N.N."/>
        </authorList>
    </citation>
    <scope>NUCLEOTIDE SEQUENCE [LARGE SCALE GENOMIC DNA]</scope>
    <source>
        <strain evidence="10 11">DSM 13305</strain>
    </source>
</reference>
<dbReference type="GO" id="GO:0055085">
    <property type="term" value="P:transmembrane transport"/>
    <property type="evidence" value="ECO:0007669"/>
    <property type="project" value="InterPro"/>
</dbReference>
<dbReference type="PANTHER" id="PTHR43848:SF2">
    <property type="entry name" value="PUTRESCINE TRANSPORT SYSTEM PERMEASE PROTEIN POTI"/>
    <property type="match status" value="1"/>
</dbReference>
<dbReference type="PROSITE" id="PS50928">
    <property type="entry name" value="ABC_TM1"/>
    <property type="match status" value="1"/>
</dbReference>
<dbReference type="InterPro" id="IPR035906">
    <property type="entry name" value="MetI-like_sf"/>
</dbReference>
<dbReference type="InterPro" id="IPR051789">
    <property type="entry name" value="Bact_Polyamine_Transport"/>
</dbReference>
<feature type="transmembrane region" description="Helical" evidence="8">
    <location>
        <begin position="67"/>
        <end position="89"/>
    </location>
</feature>
<evidence type="ECO:0000313" key="10">
    <source>
        <dbReference type="EMBL" id="SEO89582.1"/>
    </source>
</evidence>
<evidence type="ECO:0000256" key="3">
    <source>
        <dbReference type="ARBA" id="ARBA00022448"/>
    </source>
</evidence>
<feature type="transmembrane region" description="Helical" evidence="8">
    <location>
        <begin position="131"/>
        <end position="150"/>
    </location>
</feature>
<dbReference type="SUPFAM" id="SSF161098">
    <property type="entry name" value="MetI-like"/>
    <property type="match status" value="1"/>
</dbReference>
<evidence type="ECO:0000256" key="5">
    <source>
        <dbReference type="ARBA" id="ARBA00022692"/>
    </source>
</evidence>
<dbReference type="GO" id="GO:0005886">
    <property type="term" value="C:plasma membrane"/>
    <property type="evidence" value="ECO:0007669"/>
    <property type="project" value="UniProtKB-SubCell"/>
</dbReference>
<evidence type="ECO:0000256" key="4">
    <source>
        <dbReference type="ARBA" id="ARBA00022475"/>
    </source>
</evidence>
<gene>
    <name evidence="10" type="ORF">SAMN04490178_106153</name>
</gene>
<feature type="transmembrane region" description="Helical" evidence="8">
    <location>
        <begin position="101"/>
        <end position="125"/>
    </location>
</feature>
<keyword evidence="11" id="KW-1185">Reference proteome</keyword>
<evidence type="ECO:0000256" key="2">
    <source>
        <dbReference type="ARBA" id="ARBA00007069"/>
    </source>
</evidence>
<keyword evidence="7 8" id="KW-0472">Membrane</keyword>
<proteinExistence type="inferred from homology"/>
<keyword evidence="4" id="KW-1003">Cell membrane</keyword>
<feature type="domain" description="ABC transmembrane type-1" evidence="9">
    <location>
        <begin position="63"/>
        <end position="251"/>
    </location>
</feature>
<comment type="subcellular location">
    <subcellularLocation>
        <location evidence="1 8">Cell membrane</location>
        <topology evidence="1 8">Multi-pass membrane protein</topology>
    </subcellularLocation>
</comment>
<sequence length="259" mass="28354">MKQSRFQWAATAYLFFGFLFLYAPIFMLIIFSFNDSKVNAVWTGFTFKWYLQLFSNKGVLEATENSLAIALVSTLASTMLGTVTAVAMYKFKFKGKGVLDALLYIPIVIPEIVMGIAMLALFSILQVNLGMATLIIAHITFCLPFVILVVRARMQGFDPSLEEAAMDLGANAWKTFLHVTLPIILPGIVAGALLALTLSLDDVIISFFVAGPANTTLPLKVFSMVRTGVSPEINALSTLLLLVVLPLAVIAERIRHKNS</sequence>
<protein>
    <submittedName>
        <fullName evidence="10">ABC-type spermidine/putrescine transport system, permease component II</fullName>
    </submittedName>
</protein>
<dbReference type="InterPro" id="IPR000515">
    <property type="entry name" value="MetI-like"/>
</dbReference>
<evidence type="ECO:0000256" key="6">
    <source>
        <dbReference type="ARBA" id="ARBA00022989"/>
    </source>
</evidence>
<dbReference type="Pfam" id="PF00528">
    <property type="entry name" value="BPD_transp_1"/>
    <property type="match status" value="1"/>
</dbReference>
<evidence type="ECO:0000256" key="1">
    <source>
        <dbReference type="ARBA" id="ARBA00004651"/>
    </source>
</evidence>
<dbReference type="PANTHER" id="PTHR43848">
    <property type="entry name" value="PUTRESCINE TRANSPORT SYSTEM PERMEASE PROTEIN POTI"/>
    <property type="match status" value="1"/>
</dbReference>
<feature type="transmembrane region" description="Helical" evidence="8">
    <location>
        <begin position="12"/>
        <end position="33"/>
    </location>
</feature>
<evidence type="ECO:0000259" key="9">
    <source>
        <dbReference type="PROSITE" id="PS50928"/>
    </source>
</evidence>
<dbReference type="STRING" id="112903.SAMN04490178_106153"/>
<accession>A0A1H8TF85</accession>
<dbReference type="AlphaFoldDB" id="A0A1H8TF85"/>
<feature type="transmembrane region" description="Helical" evidence="8">
    <location>
        <begin position="183"/>
        <end position="213"/>
    </location>
</feature>